<evidence type="ECO:0000259" key="1">
    <source>
        <dbReference type="Pfam" id="PF13456"/>
    </source>
</evidence>
<dbReference type="PANTHER" id="PTHR47723">
    <property type="entry name" value="OS05G0353850 PROTEIN"/>
    <property type="match status" value="1"/>
</dbReference>
<comment type="caution">
    <text evidence="2">The sequence shown here is derived from an EMBL/GenBank/DDBJ whole genome shotgun (WGS) entry which is preliminary data.</text>
</comment>
<keyword evidence="3" id="KW-1185">Reference proteome</keyword>
<evidence type="ECO:0000313" key="2">
    <source>
        <dbReference type="EMBL" id="KAE8670481.1"/>
    </source>
</evidence>
<dbReference type="InterPro" id="IPR036397">
    <property type="entry name" value="RNaseH_sf"/>
</dbReference>
<protein>
    <recommendedName>
        <fullName evidence="1">RNase H type-1 domain-containing protein</fullName>
    </recommendedName>
</protein>
<name>A0A6A2X5Y4_HIBSY</name>
<dbReference type="SUPFAM" id="SSF53098">
    <property type="entry name" value="Ribonuclease H-like"/>
    <property type="match status" value="1"/>
</dbReference>
<dbReference type="AlphaFoldDB" id="A0A6A2X5Y4"/>
<proteinExistence type="predicted"/>
<dbReference type="Proteomes" id="UP000436088">
    <property type="component" value="Unassembled WGS sequence"/>
</dbReference>
<dbReference type="Pfam" id="PF13456">
    <property type="entry name" value="RVT_3"/>
    <property type="match status" value="1"/>
</dbReference>
<dbReference type="InterPro" id="IPR053151">
    <property type="entry name" value="RNase_H-like"/>
</dbReference>
<dbReference type="CDD" id="cd06222">
    <property type="entry name" value="RNase_H_like"/>
    <property type="match status" value="1"/>
</dbReference>
<organism evidence="2 3">
    <name type="scientific">Hibiscus syriacus</name>
    <name type="common">Rose of Sharon</name>
    <dbReference type="NCBI Taxonomy" id="106335"/>
    <lineage>
        <taxon>Eukaryota</taxon>
        <taxon>Viridiplantae</taxon>
        <taxon>Streptophyta</taxon>
        <taxon>Embryophyta</taxon>
        <taxon>Tracheophyta</taxon>
        <taxon>Spermatophyta</taxon>
        <taxon>Magnoliopsida</taxon>
        <taxon>eudicotyledons</taxon>
        <taxon>Gunneridae</taxon>
        <taxon>Pentapetalae</taxon>
        <taxon>rosids</taxon>
        <taxon>malvids</taxon>
        <taxon>Malvales</taxon>
        <taxon>Malvaceae</taxon>
        <taxon>Malvoideae</taxon>
        <taxon>Hibiscus</taxon>
    </lineage>
</organism>
<dbReference type="Gene3D" id="3.30.420.10">
    <property type="entry name" value="Ribonuclease H-like superfamily/Ribonuclease H"/>
    <property type="match status" value="1"/>
</dbReference>
<gene>
    <name evidence="2" type="ORF">F3Y22_tig00112131pilonHSYRG00117</name>
</gene>
<dbReference type="InterPro" id="IPR002156">
    <property type="entry name" value="RNaseH_domain"/>
</dbReference>
<dbReference type="InterPro" id="IPR044730">
    <property type="entry name" value="RNase_H-like_dom_plant"/>
</dbReference>
<evidence type="ECO:0000313" key="3">
    <source>
        <dbReference type="Proteomes" id="UP000436088"/>
    </source>
</evidence>
<dbReference type="GO" id="GO:0004523">
    <property type="term" value="F:RNA-DNA hybrid ribonuclease activity"/>
    <property type="evidence" value="ECO:0007669"/>
    <property type="project" value="InterPro"/>
</dbReference>
<dbReference type="PANTHER" id="PTHR47723:SF19">
    <property type="entry name" value="POLYNUCLEOTIDYL TRANSFERASE, RIBONUCLEASE H-LIKE SUPERFAMILY PROTEIN"/>
    <property type="match status" value="1"/>
</dbReference>
<dbReference type="EMBL" id="VEPZ02001510">
    <property type="protein sequence ID" value="KAE8670481.1"/>
    <property type="molecule type" value="Genomic_DNA"/>
</dbReference>
<sequence length="161" mass="18190">MIMNSKQIAWSLVGEINGLSLKVGPSLQPKSLAGARRWKRPPMWHVKINVDGSFIANSGEAAIGIVACHHHGMVLDGLVIKRDPAQNPKSTEVMAFTYGIRFATENNWDRVIVERDVIPVVNRLANLHARYYLHNYKNLRGLEYTHISPKCQGILRQPRDK</sequence>
<dbReference type="GO" id="GO:0003676">
    <property type="term" value="F:nucleic acid binding"/>
    <property type="evidence" value="ECO:0007669"/>
    <property type="project" value="InterPro"/>
</dbReference>
<dbReference type="InterPro" id="IPR012337">
    <property type="entry name" value="RNaseH-like_sf"/>
</dbReference>
<feature type="domain" description="RNase H type-1" evidence="1">
    <location>
        <begin position="49"/>
        <end position="128"/>
    </location>
</feature>
<reference evidence="2" key="1">
    <citation type="submission" date="2019-09" db="EMBL/GenBank/DDBJ databases">
        <title>Draft genome information of white flower Hibiscus syriacus.</title>
        <authorList>
            <person name="Kim Y.-M."/>
        </authorList>
    </citation>
    <scope>NUCLEOTIDE SEQUENCE [LARGE SCALE GENOMIC DNA]</scope>
    <source>
        <strain evidence="2">YM2019G1</strain>
    </source>
</reference>
<accession>A0A6A2X5Y4</accession>